<reference evidence="1" key="1">
    <citation type="submission" date="2020-10" db="EMBL/GenBank/DDBJ databases">
        <title>Chromosome-scale genome assembly of the Allis shad, Alosa alosa.</title>
        <authorList>
            <person name="Margot Z."/>
            <person name="Christophe K."/>
            <person name="Cabau C."/>
            <person name="Louis A."/>
            <person name="Berthelot C."/>
            <person name="Parey E."/>
            <person name="Roest Crollius H."/>
            <person name="Montfort J."/>
            <person name="Robinson-Rechavi M."/>
            <person name="Bucao C."/>
            <person name="Bouchez O."/>
            <person name="Gislard M."/>
            <person name="Lluch J."/>
            <person name="Milhes M."/>
            <person name="Lampietro C."/>
            <person name="Lopez Roques C."/>
            <person name="Donnadieu C."/>
            <person name="Braasch I."/>
            <person name="Desvignes T."/>
            <person name="Postlethwait J."/>
            <person name="Bobe J."/>
            <person name="Guiguen Y."/>
        </authorList>
    </citation>
    <scope>NUCLEOTIDE SEQUENCE</scope>
    <source>
        <strain evidence="1">M-15738</strain>
        <tissue evidence="1">Blood</tissue>
    </source>
</reference>
<comment type="caution">
    <text evidence="1">The sequence shown here is derived from an EMBL/GenBank/DDBJ whole genome shotgun (WGS) entry which is preliminary data.</text>
</comment>
<proteinExistence type="predicted"/>
<evidence type="ECO:0000313" key="2">
    <source>
        <dbReference type="Proteomes" id="UP000823561"/>
    </source>
</evidence>
<accession>A0AAV6H6I3</accession>
<organism evidence="1 2">
    <name type="scientific">Alosa alosa</name>
    <name type="common">allis shad</name>
    <dbReference type="NCBI Taxonomy" id="278164"/>
    <lineage>
        <taxon>Eukaryota</taxon>
        <taxon>Metazoa</taxon>
        <taxon>Chordata</taxon>
        <taxon>Craniata</taxon>
        <taxon>Vertebrata</taxon>
        <taxon>Euteleostomi</taxon>
        <taxon>Actinopterygii</taxon>
        <taxon>Neopterygii</taxon>
        <taxon>Teleostei</taxon>
        <taxon>Clupei</taxon>
        <taxon>Clupeiformes</taxon>
        <taxon>Clupeoidei</taxon>
        <taxon>Clupeidae</taxon>
        <taxon>Alosa</taxon>
    </lineage>
</organism>
<name>A0AAV6H6I3_9TELE</name>
<keyword evidence="2" id="KW-1185">Reference proteome</keyword>
<gene>
    <name evidence="1" type="ORF">AALO_G00058780</name>
</gene>
<dbReference type="AlphaFoldDB" id="A0AAV6H6I3"/>
<sequence>MGTQCDFTEEPMRKIGRWWCLVLLHNFPMPSDYRIERRREQNLLNKDDMEVPPTKAQCEDVIYINHK</sequence>
<dbReference type="EMBL" id="JADWDJ010000004">
    <property type="protein sequence ID" value="KAG5282689.1"/>
    <property type="molecule type" value="Genomic_DNA"/>
</dbReference>
<evidence type="ECO:0000313" key="1">
    <source>
        <dbReference type="EMBL" id="KAG5282689.1"/>
    </source>
</evidence>
<dbReference type="Proteomes" id="UP000823561">
    <property type="component" value="Chromosome 4"/>
</dbReference>
<protein>
    <submittedName>
        <fullName evidence="1">Uncharacterized protein</fullName>
    </submittedName>
</protein>